<dbReference type="CDD" id="cd18793">
    <property type="entry name" value="SF2_C_SNF"/>
    <property type="match status" value="1"/>
</dbReference>
<feature type="compositionally biased region" description="Basic residues" evidence="10">
    <location>
        <begin position="149"/>
        <end position="158"/>
    </location>
</feature>
<dbReference type="GO" id="GO:0003677">
    <property type="term" value="F:DNA binding"/>
    <property type="evidence" value="ECO:0007669"/>
    <property type="project" value="UniProtKB-KW"/>
</dbReference>
<evidence type="ECO:0000256" key="7">
    <source>
        <dbReference type="ARBA" id="ARBA00022840"/>
    </source>
</evidence>
<dbReference type="SMART" id="SM00490">
    <property type="entry name" value="HELICc"/>
    <property type="match status" value="1"/>
</dbReference>
<feature type="compositionally biased region" description="Basic residues" evidence="10">
    <location>
        <begin position="185"/>
        <end position="195"/>
    </location>
</feature>
<dbReference type="GO" id="GO:0140658">
    <property type="term" value="F:ATP-dependent chromatin remodeler activity"/>
    <property type="evidence" value="ECO:0007669"/>
    <property type="project" value="TreeGrafter"/>
</dbReference>
<dbReference type="Pfam" id="PF00385">
    <property type="entry name" value="Chromo"/>
    <property type="match status" value="2"/>
</dbReference>
<evidence type="ECO:0000313" key="15">
    <source>
        <dbReference type="Proteomes" id="UP001373714"/>
    </source>
</evidence>
<dbReference type="GO" id="GO:0042393">
    <property type="term" value="F:histone binding"/>
    <property type="evidence" value="ECO:0007669"/>
    <property type="project" value="TreeGrafter"/>
</dbReference>
<dbReference type="Pfam" id="PF00271">
    <property type="entry name" value="Helicase_C"/>
    <property type="match status" value="1"/>
</dbReference>
<dbReference type="GO" id="GO:0034728">
    <property type="term" value="P:nucleosome organization"/>
    <property type="evidence" value="ECO:0007669"/>
    <property type="project" value="TreeGrafter"/>
</dbReference>
<evidence type="ECO:0000313" key="14">
    <source>
        <dbReference type="EMBL" id="KAK6363633.1"/>
    </source>
</evidence>
<organism evidence="14 15">
    <name type="scientific">Orbilia blumenaviensis</name>
    <dbReference type="NCBI Taxonomy" id="1796055"/>
    <lineage>
        <taxon>Eukaryota</taxon>
        <taxon>Fungi</taxon>
        <taxon>Dikarya</taxon>
        <taxon>Ascomycota</taxon>
        <taxon>Pezizomycotina</taxon>
        <taxon>Orbiliomycetes</taxon>
        <taxon>Orbiliales</taxon>
        <taxon>Orbiliaceae</taxon>
        <taxon>Orbilia</taxon>
    </lineage>
</organism>
<evidence type="ECO:0000256" key="6">
    <source>
        <dbReference type="ARBA" id="ARBA00022801"/>
    </source>
</evidence>
<dbReference type="SUPFAM" id="SSF54160">
    <property type="entry name" value="Chromo domain-like"/>
    <property type="match status" value="2"/>
</dbReference>
<dbReference type="Proteomes" id="UP001373714">
    <property type="component" value="Unassembled WGS sequence"/>
</dbReference>
<feature type="compositionally biased region" description="Polar residues" evidence="10">
    <location>
        <begin position="1067"/>
        <end position="1076"/>
    </location>
</feature>
<evidence type="ECO:0000256" key="9">
    <source>
        <dbReference type="ARBA" id="ARBA00023242"/>
    </source>
</evidence>
<dbReference type="InterPro" id="IPR001650">
    <property type="entry name" value="Helicase_C-like"/>
</dbReference>
<feature type="compositionally biased region" description="Low complexity" evidence="10">
    <location>
        <begin position="1492"/>
        <end position="1513"/>
    </location>
</feature>
<feature type="compositionally biased region" description="Basic residues" evidence="10">
    <location>
        <begin position="228"/>
        <end position="237"/>
    </location>
</feature>
<dbReference type="CDD" id="cd18659">
    <property type="entry name" value="CD2_tandem"/>
    <property type="match status" value="1"/>
</dbReference>
<proteinExistence type="inferred from homology"/>
<dbReference type="InterPro" id="IPR023780">
    <property type="entry name" value="Chromo_domain"/>
</dbReference>
<dbReference type="PANTHER" id="PTHR45623:SF14">
    <property type="entry name" value="CHROMODOMAIN-HELICASE-DNA-BINDING PROTEIN 1"/>
    <property type="match status" value="1"/>
</dbReference>
<dbReference type="InterPro" id="IPR041150">
    <property type="entry name" value="Cdh1_DBD"/>
</dbReference>
<dbReference type="PROSITE" id="PS51192">
    <property type="entry name" value="HELICASE_ATP_BIND_1"/>
    <property type="match status" value="1"/>
</dbReference>
<dbReference type="PROSITE" id="PS50013">
    <property type="entry name" value="CHROMO_2"/>
    <property type="match status" value="2"/>
</dbReference>
<dbReference type="PROSITE" id="PS51194">
    <property type="entry name" value="HELICASE_CTER"/>
    <property type="match status" value="1"/>
</dbReference>
<evidence type="ECO:0000259" key="13">
    <source>
        <dbReference type="PROSITE" id="PS51194"/>
    </source>
</evidence>
<dbReference type="Pfam" id="PF23588">
    <property type="entry name" value="HTH_CHD1_Hrp3"/>
    <property type="match status" value="1"/>
</dbReference>
<dbReference type="EMBL" id="JAVHNS010000001">
    <property type="protein sequence ID" value="KAK6363633.1"/>
    <property type="molecule type" value="Genomic_DNA"/>
</dbReference>
<dbReference type="GO" id="GO:0000785">
    <property type="term" value="C:chromatin"/>
    <property type="evidence" value="ECO:0007669"/>
    <property type="project" value="TreeGrafter"/>
</dbReference>
<name>A0AAV9VQM9_9PEZI</name>
<keyword evidence="9" id="KW-0539">Nucleus</keyword>
<feature type="compositionally biased region" description="Polar residues" evidence="10">
    <location>
        <begin position="1620"/>
        <end position="1632"/>
    </location>
</feature>
<dbReference type="Gene3D" id="3.40.50.10810">
    <property type="entry name" value="Tandem AAA-ATPase domain"/>
    <property type="match status" value="1"/>
</dbReference>
<evidence type="ECO:0000256" key="4">
    <source>
        <dbReference type="ARBA" id="ARBA00022737"/>
    </source>
</evidence>
<evidence type="ECO:0000259" key="12">
    <source>
        <dbReference type="PROSITE" id="PS51192"/>
    </source>
</evidence>
<feature type="compositionally biased region" description="Basic residues" evidence="10">
    <location>
        <begin position="1080"/>
        <end position="1094"/>
    </location>
</feature>
<dbReference type="InterPro" id="IPR000330">
    <property type="entry name" value="SNF2_N"/>
</dbReference>
<dbReference type="CDD" id="cd18665">
    <property type="entry name" value="CD1_tandem_CHD1_yeast_like"/>
    <property type="match status" value="1"/>
</dbReference>
<feature type="domain" description="Chromo" evidence="11">
    <location>
        <begin position="286"/>
        <end position="349"/>
    </location>
</feature>
<dbReference type="Gene3D" id="6.10.140.1440">
    <property type="match status" value="1"/>
</dbReference>
<feature type="compositionally biased region" description="Basic and acidic residues" evidence="10">
    <location>
        <begin position="1455"/>
        <end position="1465"/>
    </location>
</feature>
<comment type="caution">
    <text evidence="14">The sequence shown here is derived from an EMBL/GenBank/DDBJ whole genome shotgun (WGS) entry which is preliminary data.</text>
</comment>
<dbReference type="InterPro" id="IPR000953">
    <property type="entry name" value="Chromo/chromo_shadow_dom"/>
</dbReference>
<dbReference type="GO" id="GO:0016887">
    <property type="term" value="F:ATP hydrolysis activity"/>
    <property type="evidence" value="ECO:0007669"/>
    <property type="project" value="TreeGrafter"/>
</dbReference>
<dbReference type="SMART" id="SM00298">
    <property type="entry name" value="CHROMO"/>
    <property type="match status" value="2"/>
</dbReference>
<feature type="compositionally biased region" description="Basic and acidic residues" evidence="10">
    <location>
        <begin position="1415"/>
        <end position="1445"/>
    </location>
</feature>
<feature type="compositionally biased region" description="Basic and acidic residues" evidence="10">
    <location>
        <begin position="1366"/>
        <end position="1392"/>
    </location>
</feature>
<evidence type="ECO:0000256" key="2">
    <source>
        <dbReference type="ARBA" id="ARBA00007025"/>
    </source>
</evidence>
<dbReference type="Pfam" id="PF13907">
    <property type="entry name" value="CHD1-like_C"/>
    <property type="match status" value="1"/>
</dbReference>
<evidence type="ECO:0000256" key="10">
    <source>
        <dbReference type="SAM" id="MobiDB-lite"/>
    </source>
</evidence>
<feature type="region of interest" description="Disordered" evidence="10">
    <location>
        <begin position="1"/>
        <end position="239"/>
    </location>
</feature>
<dbReference type="GO" id="GO:0005524">
    <property type="term" value="F:ATP binding"/>
    <property type="evidence" value="ECO:0007669"/>
    <property type="project" value="UniProtKB-KW"/>
</dbReference>
<dbReference type="SUPFAM" id="SSF52540">
    <property type="entry name" value="P-loop containing nucleoside triphosphate hydrolases"/>
    <property type="match status" value="2"/>
</dbReference>
<comment type="subcellular location">
    <subcellularLocation>
        <location evidence="1">Nucleus</location>
    </subcellularLocation>
</comment>
<dbReference type="Gene3D" id="2.40.50.40">
    <property type="match status" value="2"/>
</dbReference>
<keyword evidence="6" id="KW-0378">Hydrolase</keyword>
<dbReference type="InterPro" id="IPR025260">
    <property type="entry name" value="CHD1-like_C"/>
</dbReference>
<feature type="compositionally biased region" description="Acidic residues" evidence="10">
    <location>
        <begin position="163"/>
        <end position="180"/>
    </location>
</feature>
<dbReference type="SMART" id="SM01176">
    <property type="entry name" value="DUF4208"/>
    <property type="match status" value="1"/>
</dbReference>
<dbReference type="Pfam" id="PF00176">
    <property type="entry name" value="SNF2-rel_dom"/>
    <property type="match status" value="1"/>
</dbReference>
<evidence type="ECO:0000256" key="8">
    <source>
        <dbReference type="ARBA" id="ARBA00023125"/>
    </source>
</evidence>
<comment type="subunit">
    <text evidence="3">Component of the NuA4 histone acetyltransferase complex.</text>
</comment>
<feature type="compositionally biased region" description="Low complexity" evidence="10">
    <location>
        <begin position="47"/>
        <end position="58"/>
    </location>
</feature>
<dbReference type="GO" id="GO:0003682">
    <property type="term" value="F:chromatin binding"/>
    <property type="evidence" value="ECO:0007669"/>
    <property type="project" value="TreeGrafter"/>
</dbReference>
<dbReference type="InterPro" id="IPR027417">
    <property type="entry name" value="P-loop_NTPase"/>
</dbReference>
<dbReference type="Pfam" id="PF18196">
    <property type="entry name" value="Cdh1_DBD_1"/>
    <property type="match status" value="1"/>
</dbReference>
<dbReference type="Gene3D" id="1.10.10.60">
    <property type="entry name" value="Homeodomain-like"/>
    <property type="match status" value="1"/>
</dbReference>
<dbReference type="SMART" id="SM00487">
    <property type="entry name" value="DEXDc"/>
    <property type="match status" value="1"/>
</dbReference>
<keyword evidence="15" id="KW-1185">Reference proteome</keyword>
<feature type="compositionally biased region" description="Low complexity" evidence="10">
    <location>
        <begin position="1324"/>
        <end position="1335"/>
    </location>
</feature>
<feature type="region of interest" description="Disordered" evidence="10">
    <location>
        <begin position="1611"/>
        <end position="1632"/>
    </location>
</feature>
<evidence type="ECO:0000259" key="11">
    <source>
        <dbReference type="PROSITE" id="PS50013"/>
    </source>
</evidence>
<evidence type="ECO:0000256" key="1">
    <source>
        <dbReference type="ARBA" id="ARBA00004123"/>
    </source>
</evidence>
<feature type="domain" description="Helicase C-terminal" evidence="13">
    <location>
        <begin position="782"/>
        <end position="947"/>
    </location>
</feature>
<dbReference type="InterPro" id="IPR014001">
    <property type="entry name" value="Helicase_ATP-bd"/>
</dbReference>
<feature type="compositionally biased region" description="Acidic residues" evidence="10">
    <location>
        <begin position="81"/>
        <end position="111"/>
    </location>
</feature>
<keyword evidence="8" id="KW-0238">DNA-binding</keyword>
<keyword evidence="7" id="KW-0067">ATP-binding</keyword>
<accession>A0AAV9VQM9</accession>
<keyword evidence="4" id="KW-0677">Repeat</keyword>
<dbReference type="InterPro" id="IPR038718">
    <property type="entry name" value="SNF2-like_sf"/>
</dbReference>
<dbReference type="InterPro" id="IPR016197">
    <property type="entry name" value="Chromo-like_dom_sf"/>
</dbReference>
<dbReference type="GO" id="GO:0005634">
    <property type="term" value="C:nucleus"/>
    <property type="evidence" value="ECO:0007669"/>
    <property type="project" value="UniProtKB-SubCell"/>
</dbReference>
<evidence type="ECO:0008006" key="16">
    <source>
        <dbReference type="Google" id="ProtNLM"/>
    </source>
</evidence>
<feature type="region of interest" description="Disordered" evidence="10">
    <location>
        <begin position="1055"/>
        <end position="1116"/>
    </location>
</feature>
<dbReference type="InterPro" id="IPR056302">
    <property type="entry name" value="CHD1-2/Hrp3_HTH"/>
</dbReference>
<reference evidence="14 15" key="1">
    <citation type="submission" date="2019-10" db="EMBL/GenBank/DDBJ databases">
        <authorList>
            <person name="Palmer J.M."/>
        </authorList>
    </citation>
    <scope>NUCLEOTIDE SEQUENCE [LARGE SCALE GENOMIC DNA]</scope>
    <source>
        <strain evidence="14 15">TWF730</strain>
    </source>
</reference>
<dbReference type="Gene3D" id="3.40.50.300">
    <property type="entry name" value="P-loop containing nucleotide triphosphate hydrolases"/>
    <property type="match status" value="1"/>
</dbReference>
<sequence>MTSATVSDVSRLPPIHSTYTPDVSVEGNSPVEKSDSPSASDLTDLGVAAVVYSSSASASEEEDSPMDHEEPQMTESSSDGEQSDNGDGDFDDDAGENASEDAEGEEEEDVLEIISSPEPAGRRLSKVKKSKDSAAEDYSQNPELWGLRRSSRPVARNKRIIESSDEDEEDDEDDDVVSDDSDVKPRKRSKAKSSRPTKTAAASKVNTPRVSTESSEDGDDSDFYSNKKAARRKKRRLNPVVEHEVRVPTRAATKVTNYNVDDDSDEFLESDYDQGQAVEWVEDTSPGIDAILDHRVREGLDPEEYADSREHLEFLIKWTEQAHVHATWEQSSDLSQRKGFRKLNNYMNKVKLDIERRTDPETTKEDLERWNLERERLVEAVLEAREVERVVASRNEGDGLEYLVKWRSLTYEKCTWEAESFLQTLAATEISQFRKRYKSARSYAITPLRKREKCKLWSKQPEYIQFGELRDFQLKGVNWLRYNWSVHRNSILADEMGLGKTVQTVAFLSWLKNTMEIDGPFLVVVPLSTVPAWCDTFVKWAPDLNFIVYNGPTKARAVIQEHEMFQDATRKKTKFHVMITTYEYVNHDAQLLQSIRWNYLAVDEAHRLKNVESRLYESLKQFKVEDRLLITGTPLQNNLSELVALLEFLDPGNIDIDRNIDLQSDQAEQEIKKLQETLQPYILRRVKKDVEASLPQKTEKIIRVELSDIQTEWYKNIYTRNYSALNAKSKAKVSLLNIVMELKKISNHPFLFPSAEEDIMKGLESKADRLNAMIMCSGKMVLMDRFLTKMKADGHRVLIFSQMVNMLDLLQEYLTLRGFAYQRIDGTVTASNRKIAIDRYNAPGSEDFCFLLSTRAGGLGINLTTADTVIIFDSDWNPQADLQAMARAHRIGQKNHVMIYRFVSKDTIEEEVLERARVKLLMEYAVYMGITDSTLTDKVKKNAKTLSQAELANVLAARAHKIFEGDKEKQNQKKLETLDIEDYLQHAEDHDTDAQGASLIRNEGGEAFQELLKQFEVTDIDVDWDSVLPPEQLESLRAADKLKQDEEFLQEQIQANAKRVRRPMNGINDSDSSGSEKTPARGRRGPPKKRRPEPRRRDDSSDEEGEIPDPSRPLTDREVRNLYNSFVRYGLVDDRYVEIVRDAKLQDRDREVIVSTIKDIVRLSEEAIKSHEAAQKEEGITRKDKKAILFEYKGVKDINAEKVTQIPDFLRVLRTAISGCPNALEFRIATAKVKTEKWSCEWGAKEDGMLCLGIDRHGYKNWVPIRDDPELGLKDKMFLEEHRVDKKAERVKGGAAKLSPGAEHLSRRANYLLGLLKDQQEKAAQQQAAATARYQRGNRNSNSASPIPGKGRKGVKPVGAISKKRPMTDRDGGDESPSKRPKNGKNDKKEVQKNGILNYYGKKENTGSSLKKHRRESDVSKDDAAPHKKRRDDEKRVSSHGDKHSKDHHHHGDKHSRDHHGDRHSKDHHHKANGAVKNGVKRKSHERDEPNGSASKGSHGASGSPTKSGGTTTRAEDFMWGIRDDLKKLHALDKEEQEHRNYALSIRKGLMDAGEHIKDVLEVNARAPGPARDTLELELWEVVARHWPHREPRMPGKTYLRMYKKYQERINQMKAKDGQGSESATPSASVSK</sequence>
<dbReference type="InterPro" id="IPR049730">
    <property type="entry name" value="SNF2/RAD54-like_C"/>
</dbReference>
<feature type="domain" description="Helicase ATP-binding" evidence="12">
    <location>
        <begin position="481"/>
        <end position="652"/>
    </location>
</feature>
<dbReference type="PANTHER" id="PTHR45623">
    <property type="entry name" value="CHROMODOMAIN-HELICASE-DNA-BINDING PROTEIN 3-RELATED-RELATED"/>
    <property type="match status" value="1"/>
</dbReference>
<keyword evidence="5" id="KW-0547">Nucleotide-binding</keyword>
<evidence type="ECO:0000256" key="3">
    <source>
        <dbReference type="ARBA" id="ARBA00011353"/>
    </source>
</evidence>
<comment type="similarity">
    <text evidence="2">Belongs to the SNF2/RAD54 helicase family.</text>
</comment>
<gene>
    <name evidence="14" type="ORF">TWF730_001057</name>
</gene>
<feature type="region of interest" description="Disordered" evidence="10">
    <location>
        <begin position="1324"/>
        <end position="1513"/>
    </location>
</feature>
<protein>
    <recommendedName>
        <fullName evidence="16">Chromodomain-helicase-DNA-binding protein 1</fullName>
    </recommendedName>
</protein>
<feature type="domain" description="Chromo" evidence="11">
    <location>
        <begin position="385"/>
        <end position="445"/>
    </location>
</feature>
<evidence type="ECO:0000256" key="5">
    <source>
        <dbReference type="ARBA" id="ARBA00022741"/>
    </source>
</evidence>